<evidence type="ECO:0008006" key="4">
    <source>
        <dbReference type="Google" id="ProtNLM"/>
    </source>
</evidence>
<name>A0AAV2R305_MEGNR</name>
<comment type="caution">
    <text evidence="2">The sequence shown here is derived from an EMBL/GenBank/DDBJ whole genome shotgun (WGS) entry which is preliminary data.</text>
</comment>
<sequence>MEELKHLGSCIEEENINEARKLQLTQICGINRNIYGYKNVERKNEYTVLLVGTSKCGKSTLIDFIANFFMGVTSPNEEIFYVTRDNTDKADNTYKDAFCFYTFCTNDNVFNFIDSPSINNESGFVDANRKAIFQTFIKDIKENNIKINALGFVIQNHFVRLPPAEESMMRFVAGLLGGSTTNIIPFITYADANTPPVLEALQRFEVDIEKHLRFNNVCLNTTIKKITKLNEIYWEDGLENIQKGIDIILELEQPIDLPDVIREEPSTANKIETPINNKVEPPTDNKMGPPTDNEIEQSKDCAMALPKDNKKETLTDNKMDPHIDDIEENKEAELVANVKEDGAISKKDKSVPDYITAMKDLPTNKVIDFIFKKSVEEREIHKQELRICDEKIAKLEKHLKDHEHKIARLEKDRKELQYQSESVSQCNRSDNLKIIGVPFDKTENLYEIVKNIAAHVGVPLNDSDISNVQWRNTVASQQRVTAAAAAPEQAKSPSIICRFVRLSTRNELYDARKILRTTPHPTYPILGIFEDLTPLRSRIMYQLRNKSDEQGNRLYKFIWSREGRMFCRTEDESKMSPQPKPHVVNRPEDLLKLGFTPQELENILCIKRN</sequence>
<keyword evidence="1" id="KW-0175">Coiled coil</keyword>
<organism evidence="2 3">
    <name type="scientific">Meganyctiphanes norvegica</name>
    <name type="common">Northern krill</name>
    <name type="synonym">Thysanopoda norvegica</name>
    <dbReference type="NCBI Taxonomy" id="48144"/>
    <lineage>
        <taxon>Eukaryota</taxon>
        <taxon>Metazoa</taxon>
        <taxon>Ecdysozoa</taxon>
        <taxon>Arthropoda</taxon>
        <taxon>Crustacea</taxon>
        <taxon>Multicrustacea</taxon>
        <taxon>Malacostraca</taxon>
        <taxon>Eumalacostraca</taxon>
        <taxon>Eucarida</taxon>
        <taxon>Euphausiacea</taxon>
        <taxon>Euphausiidae</taxon>
        <taxon>Meganyctiphanes</taxon>
    </lineage>
</organism>
<feature type="coiled-coil region" evidence="1">
    <location>
        <begin position="378"/>
        <end position="419"/>
    </location>
</feature>
<evidence type="ECO:0000256" key="1">
    <source>
        <dbReference type="SAM" id="Coils"/>
    </source>
</evidence>
<accession>A0AAV2R305</accession>
<dbReference type="EMBL" id="CAXKWB010015019">
    <property type="protein sequence ID" value="CAL4112464.1"/>
    <property type="molecule type" value="Genomic_DNA"/>
</dbReference>
<evidence type="ECO:0000313" key="2">
    <source>
        <dbReference type="EMBL" id="CAL4112464.1"/>
    </source>
</evidence>
<keyword evidence="3" id="KW-1185">Reference proteome</keyword>
<protein>
    <recommendedName>
        <fullName evidence="4">G domain-containing protein</fullName>
    </recommendedName>
</protein>
<reference evidence="2 3" key="1">
    <citation type="submission" date="2024-05" db="EMBL/GenBank/DDBJ databases">
        <authorList>
            <person name="Wallberg A."/>
        </authorList>
    </citation>
    <scope>NUCLEOTIDE SEQUENCE [LARGE SCALE GENOMIC DNA]</scope>
</reference>
<evidence type="ECO:0000313" key="3">
    <source>
        <dbReference type="Proteomes" id="UP001497623"/>
    </source>
</evidence>
<dbReference type="InterPro" id="IPR027417">
    <property type="entry name" value="P-loop_NTPase"/>
</dbReference>
<dbReference type="SUPFAM" id="SSF52540">
    <property type="entry name" value="P-loop containing nucleoside triphosphate hydrolases"/>
    <property type="match status" value="1"/>
</dbReference>
<dbReference type="Gene3D" id="3.40.50.300">
    <property type="entry name" value="P-loop containing nucleotide triphosphate hydrolases"/>
    <property type="match status" value="1"/>
</dbReference>
<dbReference type="AlphaFoldDB" id="A0AAV2R305"/>
<dbReference type="Proteomes" id="UP001497623">
    <property type="component" value="Unassembled WGS sequence"/>
</dbReference>
<gene>
    <name evidence="2" type="ORF">MNOR_LOCUS19902</name>
</gene>
<proteinExistence type="predicted"/>